<dbReference type="Proteomes" id="UP000254326">
    <property type="component" value="Unassembled WGS sequence"/>
</dbReference>
<dbReference type="AlphaFoldDB" id="A0A370UBN1"/>
<accession>A0A370UBN1</accession>
<keyword evidence="2" id="KW-1185">Reference proteome</keyword>
<name>A0A370UBN1_9GAMM</name>
<evidence type="ECO:0000313" key="1">
    <source>
        <dbReference type="EMBL" id="RDL45207.1"/>
    </source>
</evidence>
<reference evidence="1 2" key="1">
    <citation type="submission" date="2018-06" db="EMBL/GenBank/DDBJ databases">
        <title>Marinomonas sp. YLB-05 draft genome sequence.</title>
        <authorList>
            <person name="Yu L."/>
            <person name="Tang X."/>
        </authorList>
    </citation>
    <scope>NUCLEOTIDE SEQUENCE [LARGE SCALE GENOMIC DNA]</scope>
    <source>
        <strain evidence="1 2">YLB-05</strain>
    </source>
</reference>
<comment type="caution">
    <text evidence="1">The sequence shown here is derived from an EMBL/GenBank/DDBJ whole genome shotgun (WGS) entry which is preliminary data.</text>
</comment>
<evidence type="ECO:0008006" key="3">
    <source>
        <dbReference type="Google" id="ProtNLM"/>
    </source>
</evidence>
<protein>
    <recommendedName>
        <fullName evidence="3">Aspartate/glutamate racemase family protein</fullName>
    </recommendedName>
</protein>
<dbReference type="InterPro" id="IPR015942">
    <property type="entry name" value="Asp/Glu/hydantoin_racemase"/>
</dbReference>
<sequence length="230" mass="25786">MSTEEKEFSVGVIMLNTNFPRILGDIGNAKTFPFPVHYERVESAAVSAIITRDGVSESVKNDILKSIKNLENQKVDLITTSCGFLGEMQDELKSLTHVPILTSSLLTIPFARTFLNKKEDKIGVLTFDAKQLNNRHFGGHYSDDIIISDISKDSVLYKAIKNDHLDFDVDTAKNEVVESSLNLIKNNKDIKIIVLECTNLSPYIDAIKKATNLPVFDVIQAINWFKNSHQ</sequence>
<gene>
    <name evidence="1" type="ORF">DN730_06250</name>
</gene>
<proteinExistence type="predicted"/>
<dbReference type="RefSeq" id="WP_115467241.1">
    <property type="nucleotide sequence ID" value="NZ_QKRA01000002.1"/>
</dbReference>
<dbReference type="InterPro" id="IPR001920">
    <property type="entry name" value="Asp/Glu_race"/>
</dbReference>
<dbReference type="Pfam" id="PF01177">
    <property type="entry name" value="Asp_Glu_race"/>
    <property type="match status" value="1"/>
</dbReference>
<dbReference type="OrthoDB" id="5465390at2"/>
<dbReference type="Gene3D" id="3.40.50.1860">
    <property type="match status" value="2"/>
</dbReference>
<organism evidence="1 2">
    <name type="scientific">Marinomonas piezotolerans</name>
    <dbReference type="NCBI Taxonomy" id="2213058"/>
    <lineage>
        <taxon>Bacteria</taxon>
        <taxon>Pseudomonadati</taxon>
        <taxon>Pseudomonadota</taxon>
        <taxon>Gammaproteobacteria</taxon>
        <taxon>Oceanospirillales</taxon>
        <taxon>Oceanospirillaceae</taxon>
        <taxon>Marinomonas</taxon>
    </lineage>
</organism>
<evidence type="ECO:0000313" key="2">
    <source>
        <dbReference type="Proteomes" id="UP000254326"/>
    </source>
</evidence>
<dbReference type="GO" id="GO:0047661">
    <property type="term" value="F:amino-acid racemase activity"/>
    <property type="evidence" value="ECO:0007669"/>
    <property type="project" value="InterPro"/>
</dbReference>
<dbReference type="EMBL" id="QKRA01000002">
    <property type="protein sequence ID" value="RDL45207.1"/>
    <property type="molecule type" value="Genomic_DNA"/>
</dbReference>